<dbReference type="Proteomes" id="UP000053370">
    <property type="component" value="Unassembled WGS sequence"/>
</dbReference>
<evidence type="ECO:0000256" key="4">
    <source>
        <dbReference type="ARBA" id="ARBA00022670"/>
    </source>
</evidence>
<evidence type="ECO:0000256" key="1">
    <source>
        <dbReference type="ARBA" id="ARBA00001947"/>
    </source>
</evidence>
<evidence type="ECO:0000256" key="9">
    <source>
        <dbReference type="ARBA" id="ARBA00023049"/>
    </source>
</evidence>
<dbReference type="CDD" id="cd06163">
    <property type="entry name" value="S2P-M50_PDZ_RseP-like"/>
    <property type="match status" value="1"/>
</dbReference>
<comment type="cofactor">
    <cofactor evidence="1">
        <name>Zn(2+)</name>
        <dbReference type="ChEBI" id="CHEBI:29105"/>
    </cofactor>
</comment>
<dbReference type="OrthoDB" id="9782003at2"/>
<keyword evidence="9" id="KW-0482">Metalloprotease</keyword>
<evidence type="ECO:0000313" key="13">
    <source>
        <dbReference type="EMBL" id="GAP40409.1"/>
    </source>
</evidence>
<evidence type="ECO:0000256" key="2">
    <source>
        <dbReference type="ARBA" id="ARBA00004141"/>
    </source>
</evidence>
<keyword evidence="4 13" id="KW-0645">Protease</keyword>
<reference evidence="13" key="1">
    <citation type="journal article" date="2015" name="Genome Announc.">
        <title>Draft Genome Sequence of Anaerolineae Strain TC1, a Novel Isolate from a Methanogenic Wastewater Treatment System.</title>
        <authorList>
            <person name="Matsuura N."/>
            <person name="Tourlousse D.M."/>
            <person name="Sun L."/>
            <person name="Toyonaga M."/>
            <person name="Kuroda K."/>
            <person name="Ohashi A."/>
            <person name="Cruz R."/>
            <person name="Yamaguchi T."/>
            <person name="Sekiguchi Y."/>
        </authorList>
    </citation>
    <scope>NUCLEOTIDE SEQUENCE [LARGE SCALE GENOMIC DNA]</scope>
    <source>
        <strain evidence="13">TC1</strain>
    </source>
</reference>
<dbReference type="InterPro" id="IPR036034">
    <property type="entry name" value="PDZ_sf"/>
</dbReference>
<keyword evidence="10 11" id="KW-0472">Membrane</keyword>
<dbReference type="PANTHER" id="PTHR42837">
    <property type="entry name" value="REGULATOR OF SIGMA-E PROTEASE RSEP"/>
    <property type="match status" value="1"/>
</dbReference>
<accession>A0A0S7BUE5</accession>
<gene>
    <name evidence="13" type="ORF">ATC1_13383</name>
</gene>
<dbReference type="PANTHER" id="PTHR42837:SF2">
    <property type="entry name" value="MEMBRANE METALLOPROTEASE ARASP2, CHLOROPLASTIC-RELATED"/>
    <property type="match status" value="1"/>
</dbReference>
<evidence type="ECO:0000256" key="10">
    <source>
        <dbReference type="ARBA" id="ARBA00023136"/>
    </source>
</evidence>
<keyword evidence="8 11" id="KW-1133">Transmembrane helix</keyword>
<feature type="transmembrane region" description="Helical" evidence="11">
    <location>
        <begin position="104"/>
        <end position="129"/>
    </location>
</feature>
<evidence type="ECO:0000313" key="14">
    <source>
        <dbReference type="Proteomes" id="UP000053370"/>
    </source>
</evidence>
<dbReference type="SUPFAM" id="SSF50156">
    <property type="entry name" value="PDZ domain-like"/>
    <property type="match status" value="1"/>
</dbReference>
<comment type="subcellular location">
    <subcellularLocation>
        <location evidence="2">Membrane</location>
        <topology evidence="2">Multi-pass membrane protein</topology>
    </subcellularLocation>
</comment>
<name>A0A0S7BUE5_9CHLR</name>
<feature type="domain" description="PDZ" evidence="12">
    <location>
        <begin position="141"/>
        <end position="175"/>
    </location>
</feature>
<evidence type="ECO:0000256" key="5">
    <source>
        <dbReference type="ARBA" id="ARBA00022692"/>
    </source>
</evidence>
<evidence type="ECO:0000256" key="6">
    <source>
        <dbReference type="ARBA" id="ARBA00022801"/>
    </source>
</evidence>
<keyword evidence="6" id="KW-0378">Hydrolase</keyword>
<protein>
    <submittedName>
        <fullName evidence="13">Membrane-associated protease RseP, regulator of RpoE activity</fullName>
    </submittedName>
</protein>
<dbReference type="STRING" id="1678840.ATC1_13383"/>
<keyword evidence="5 11" id="KW-0812">Transmembrane</keyword>
<dbReference type="CDD" id="cd23081">
    <property type="entry name" value="cpPDZ_EcRseP-like"/>
    <property type="match status" value="1"/>
</dbReference>
<organism evidence="13">
    <name type="scientific">Flexilinea flocculi</name>
    <dbReference type="NCBI Taxonomy" id="1678840"/>
    <lineage>
        <taxon>Bacteria</taxon>
        <taxon>Bacillati</taxon>
        <taxon>Chloroflexota</taxon>
        <taxon>Anaerolineae</taxon>
        <taxon>Anaerolineales</taxon>
        <taxon>Anaerolineaceae</taxon>
        <taxon>Flexilinea</taxon>
    </lineage>
</organism>
<dbReference type="Pfam" id="PF17820">
    <property type="entry name" value="PDZ_6"/>
    <property type="match status" value="1"/>
</dbReference>
<dbReference type="Pfam" id="PF02163">
    <property type="entry name" value="Peptidase_M50"/>
    <property type="match status" value="2"/>
</dbReference>
<dbReference type="InterPro" id="IPR008915">
    <property type="entry name" value="Peptidase_M50"/>
</dbReference>
<dbReference type="GO" id="GO:0004222">
    <property type="term" value="F:metalloendopeptidase activity"/>
    <property type="evidence" value="ECO:0007669"/>
    <property type="project" value="InterPro"/>
</dbReference>
<dbReference type="AlphaFoldDB" id="A0A0S7BUE5"/>
<dbReference type="InterPro" id="IPR001478">
    <property type="entry name" value="PDZ"/>
</dbReference>
<keyword evidence="14" id="KW-1185">Reference proteome</keyword>
<feature type="transmembrane region" description="Helical" evidence="11">
    <location>
        <begin position="317"/>
        <end position="339"/>
    </location>
</feature>
<sequence>MENDGSLVSVTEIRKDELILIIAQFILAFGVMVFLHELGHFLAGKLFKVEIEEFGIGLPPRMIKLFTWGGTLFSLNWLPFGAFVKPKGEFENDASSGGFKSAKPWQQLLIFVSGPLMNLLTAFVIYIVCFLQIGYPDQTTVLIDRVEPSSPAESAGLRIGDQITKIGGQKVDAFSVVTDYVDRNLDKEITIEVNRNGVLMELSLTPDSSHAEDRGPMGIVITYPMEDYTIGEGIIIAASETMTMIRQYITGIGQLITGKVQMGIESIVGPVGMFSFYQDAAKMDEQIEVEQEQRKAERMEEGTTSQRRTASEAASPWLNRLSFFAIISIALGVTNLFPIPALDGGRILFLIPELIFRKKLPEKFEYYFNSIGMICLLILMAVIMFKDIFMLSNG</sequence>
<dbReference type="EMBL" id="DF968181">
    <property type="protein sequence ID" value="GAP40409.1"/>
    <property type="molecule type" value="Genomic_DNA"/>
</dbReference>
<dbReference type="InterPro" id="IPR041489">
    <property type="entry name" value="PDZ_6"/>
</dbReference>
<dbReference type="InterPro" id="IPR004387">
    <property type="entry name" value="Pept_M50_Zn"/>
</dbReference>
<evidence type="ECO:0000256" key="8">
    <source>
        <dbReference type="ARBA" id="ARBA00022989"/>
    </source>
</evidence>
<evidence type="ECO:0000256" key="11">
    <source>
        <dbReference type="SAM" id="Phobius"/>
    </source>
</evidence>
<feature type="transmembrane region" description="Helical" evidence="11">
    <location>
        <begin position="65"/>
        <end position="84"/>
    </location>
</feature>
<comment type="similarity">
    <text evidence="3">Belongs to the peptidase M50B family.</text>
</comment>
<dbReference type="GO" id="GO:0016020">
    <property type="term" value="C:membrane"/>
    <property type="evidence" value="ECO:0007669"/>
    <property type="project" value="UniProtKB-SubCell"/>
</dbReference>
<evidence type="ECO:0000256" key="7">
    <source>
        <dbReference type="ARBA" id="ARBA00022833"/>
    </source>
</evidence>
<evidence type="ECO:0000256" key="3">
    <source>
        <dbReference type="ARBA" id="ARBA00007931"/>
    </source>
</evidence>
<dbReference type="PROSITE" id="PS50106">
    <property type="entry name" value="PDZ"/>
    <property type="match status" value="1"/>
</dbReference>
<proteinExistence type="inferred from homology"/>
<dbReference type="GO" id="GO:0006508">
    <property type="term" value="P:proteolysis"/>
    <property type="evidence" value="ECO:0007669"/>
    <property type="project" value="UniProtKB-KW"/>
</dbReference>
<evidence type="ECO:0000259" key="12">
    <source>
        <dbReference type="PROSITE" id="PS50106"/>
    </source>
</evidence>
<keyword evidence="7" id="KW-0862">Zinc</keyword>
<feature type="transmembrane region" description="Helical" evidence="11">
    <location>
        <begin position="20"/>
        <end position="44"/>
    </location>
</feature>
<feature type="transmembrane region" description="Helical" evidence="11">
    <location>
        <begin position="366"/>
        <end position="385"/>
    </location>
</feature>
<dbReference type="SMART" id="SM00228">
    <property type="entry name" value="PDZ"/>
    <property type="match status" value="1"/>
</dbReference>
<dbReference type="Gene3D" id="2.30.42.10">
    <property type="match status" value="1"/>
</dbReference>